<protein>
    <submittedName>
        <fullName evidence="2">Uncharacterized protein</fullName>
    </submittedName>
</protein>
<feature type="compositionally biased region" description="Polar residues" evidence="1">
    <location>
        <begin position="16"/>
        <end position="40"/>
    </location>
</feature>
<feature type="region of interest" description="Disordered" evidence="1">
    <location>
        <begin position="150"/>
        <end position="178"/>
    </location>
</feature>
<dbReference type="Proteomes" id="UP000566819">
    <property type="component" value="Unassembled WGS sequence"/>
</dbReference>
<reference evidence="2 3" key="1">
    <citation type="submission" date="2020-03" db="EMBL/GenBank/DDBJ databases">
        <title>Draft Genome Sequence of Cudoniella acicularis.</title>
        <authorList>
            <person name="Buettner E."/>
            <person name="Kellner H."/>
        </authorList>
    </citation>
    <scope>NUCLEOTIDE SEQUENCE [LARGE SCALE GENOMIC DNA]</scope>
    <source>
        <strain evidence="2 3">DSM 108380</strain>
    </source>
</reference>
<feature type="region of interest" description="Disordered" evidence="1">
    <location>
        <begin position="117"/>
        <end position="137"/>
    </location>
</feature>
<dbReference type="AlphaFoldDB" id="A0A8H4VZE2"/>
<sequence>MPSKVVLYEQTPEYHGQQTARTNDNPSGPARQNQQQSRPNGVSARQSQQQKARRVLPEETEEYHNTPPPPNKKWSKRDGEITLSDIDEQGQYQDRRIRPCTNTVDLRDSIPIHRWESLPARPPIGTGRPPKAPPRPLSATAVEFLPAALRNGDVRPPTAQVANGGTIEGLGKPVELGG</sequence>
<name>A0A8H4VZE2_9HELO</name>
<dbReference type="EMBL" id="JAAMPI010001374">
    <property type="protein sequence ID" value="KAF4625454.1"/>
    <property type="molecule type" value="Genomic_DNA"/>
</dbReference>
<evidence type="ECO:0000256" key="1">
    <source>
        <dbReference type="SAM" id="MobiDB-lite"/>
    </source>
</evidence>
<organism evidence="2 3">
    <name type="scientific">Cudoniella acicularis</name>
    <dbReference type="NCBI Taxonomy" id="354080"/>
    <lineage>
        <taxon>Eukaryota</taxon>
        <taxon>Fungi</taxon>
        <taxon>Dikarya</taxon>
        <taxon>Ascomycota</taxon>
        <taxon>Pezizomycotina</taxon>
        <taxon>Leotiomycetes</taxon>
        <taxon>Helotiales</taxon>
        <taxon>Tricladiaceae</taxon>
        <taxon>Cudoniella</taxon>
    </lineage>
</organism>
<feature type="region of interest" description="Disordered" evidence="1">
    <location>
        <begin position="1"/>
        <end position="96"/>
    </location>
</feature>
<keyword evidence="3" id="KW-1185">Reference proteome</keyword>
<accession>A0A8H4VZE2</accession>
<comment type="caution">
    <text evidence="2">The sequence shown here is derived from an EMBL/GenBank/DDBJ whole genome shotgun (WGS) entry which is preliminary data.</text>
</comment>
<evidence type="ECO:0000313" key="3">
    <source>
        <dbReference type="Proteomes" id="UP000566819"/>
    </source>
</evidence>
<evidence type="ECO:0000313" key="2">
    <source>
        <dbReference type="EMBL" id="KAF4625454.1"/>
    </source>
</evidence>
<proteinExistence type="predicted"/>
<gene>
    <name evidence="2" type="ORF">G7Y89_g12714</name>
</gene>